<keyword evidence="3" id="KW-1185">Reference proteome</keyword>
<sequence length="45" mass="5325">MKNYNNEDKKNVEAAKKGKKAVKKIRRRESHRFLFDMIGALFTRG</sequence>
<accession>A0A7Y0EJ40</accession>
<reference evidence="2 3" key="1">
    <citation type="submission" date="2020-06" db="EMBL/GenBank/DDBJ databases">
        <title>Complete Genome Sequence of Clostridium muelleri sp. nov. P21T, an Acid-Alcohol Producing Acetogen Isolated from Old Hay.</title>
        <authorList>
            <person name="Duncan K.E."/>
            <person name="Tanner R.S."/>
        </authorList>
    </citation>
    <scope>NUCLEOTIDE SEQUENCE [LARGE SCALE GENOMIC DNA]</scope>
    <source>
        <strain evidence="2 3">P21</strain>
    </source>
</reference>
<protein>
    <submittedName>
        <fullName evidence="2">Uncharacterized protein</fullName>
    </submittedName>
</protein>
<organism evidence="2 3">
    <name type="scientific">Clostridium muellerianum</name>
    <dbReference type="NCBI Taxonomy" id="2716538"/>
    <lineage>
        <taxon>Bacteria</taxon>
        <taxon>Bacillati</taxon>
        <taxon>Bacillota</taxon>
        <taxon>Clostridia</taxon>
        <taxon>Eubacteriales</taxon>
        <taxon>Clostridiaceae</taxon>
        <taxon>Clostridium</taxon>
    </lineage>
</organism>
<dbReference type="EMBL" id="JABBNI010000036">
    <property type="protein sequence ID" value="NMM64418.1"/>
    <property type="molecule type" value="Genomic_DNA"/>
</dbReference>
<evidence type="ECO:0000256" key="1">
    <source>
        <dbReference type="SAM" id="MobiDB-lite"/>
    </source>
</evidence>
<evidence type="ECO:0000313" key="2">
    <source>
        <dbReference type="EMBL" id="NMM64418.1"/>
    </source>
</evidence>
<dbReference type="AlphaFoldDB" id="A0A7Y0EJ40"/>
<feature type="region of interest" description="Disordered" evidence="1">
    <location>
        <begin position="1"/>
        <end position="24"/>
    </location>
</feature>
<proteinExistence type="predicted"/>
<feature type="compositionally biased region" description="Basic and acidic residues" evidence="1">
    <location>
        <begin position="1"/>
        <end position="16"/>
    </location>
</feature>
<name>A0A7Y0EJ40_9CLOT</name>
<gene>
    <name evidence="2" type="ORF">HBE96_17500</name>
</gene>
<comment type="caution">
    <text evidence="2">The sequence shown here is derived from an EMBL/GenBank/DDBJ whole genome shotgun (WGS) entry which is preliminary data.</text>
</comment>
<dbReference type="RefSeq" id="WP_169298997.1">
    <property type="nucleotide sequence ID" value="NZ_JABBNI010000036.1"/>
</dbReference>
<evidence type="ECO:0000313" key="3">
    <source>
        <dbReference type="Proteomes" id="UP000537131"/>
    </source>
</evidence>
<dbReference type="Proteomes" id="UP000537131">
    <property type="component" value="Unassembled WGS sequence"/>
</dbReference>